<evidence type="ECO:0000313" key="2">
    <source>
        <dbReference type="Proteomes" id="UP000015530"/>
    </source>
</evidence>
<protein>
    <submittedName>
        <fullName evidence="1">Uncharacterized protein</fullName>
    </submittedName>
</protein>
<dbReference type="AlphaFoldDB" id="T0JRS7"/>
<reference evidence="2" key="1">
    <citation type="journal article" date="2013" name="Mol. Plant Microbe Interact.">
        <title>Global aspects of pacC regulation of pathogenicity genes in Colletotrichum gloeosporioides as revealed by transcriptome analysis.</title>
        <authorList>
            <person name="Alkan N."/>
            <person name="Meng X."/>
            <person name="Friedlander G."/>
            <person name="Reuveni E."/>
            <person name="Sukno S."/>
            <person name="Sherman A."/>
            <person name="Thon M."/>
            <person name="Fluhr R."/>
            <person name="Prusky D."/>
        </authorList>
    </citation>
    <scope>NUCLEOTIDE SEQUENCE [LARGE SCALE GENOMIC DNA]</scope>
    <source>
        <strain evidence="2">Cg-14</strain>
    </source>
</reference>
<dbReference type="Proteomes" id="UP000015530">
    <property type="component" value="Unassembled WGS sequence"/>
</dbReference>
<accession>T0JRS7</accession>
<proteinExistence type="predicted"/>
<evidence type="ECO:0000313" key="1">
    <source>
        <dbReference type="EMBL" id="EQB43048.1"/>
    </source>
</evidence>
<dbReference type="HOGENOM" id="CLU_3430970_0_0_1"/>
<comment type="caution">
    <text evidence="1">The sequence shown here is derived from an EMBL/GenBank/DDBJ whole genome shotgun (WGS) entry which is preliminary data.</text>
</comment>
<organism evidence="1 2">
    <name type="scientific">Colletotrichum gloeosporioides (strain Cg-14)</name>
    <name type="common">Anthracnose fungus</name>
    <name type="synonym">Glomerella cingulata</name>
    <dbReference type="NCBI Taxonomy" id="1237896"/>
    <lineage>
        <taxon>Eukaryota</taxon>
        <taxon>Fungi</taxon>
        <taxon>Dikarya</taxon>
        <taxon>Ascomycota</taxon>
        <taxon>Pezizomycotina</taxon>
        <taxon>Sordariomycetes</taxon>
        <taxon>Hypocreomycetidae</taxon>
        <taxon>Glomerellales</taxon>
        <taxon>Glomerellaceae</taxon>
        <taxon>Colletotrichum</taxon>
        <taxon>Colletotrichum gloeosporioides species complex</taxon>
    </lineage>
</organism>
<name>T0JRS7_COLGC</name>
<dbReference type="EMBL" id="AMYD01004519">
    <property type="protein sequence ID" value="EQB43048.1"/>
    <property type="molecule type" value="Genomic_DNA"/>
</dbReference>
<gene>
    <name evidence="1" type="ORF">CGLO_18380</name>
</gene>
<sequence>MEKHRFQDQKFSSRLFLK</sequence>